<dbReference type="Gene3D" id="3.40.630.30">
    <property type="match status" value="1"/>
</dbReference>
<feature type="domain" description="N-acetyltransferase" evidence="1">
    <location>
        <begin position="3"/>
        <end position="197"/>
    </location>
</feature>
<proteinExistence type="predicted"/>
<keyword evidence="3" id="KW-1185">Reference proteome</keyword>
<dbReference type="EMBL" id="BTFW01000001">
    <property type="protein sequence ID" value="GMM62037.1"/>
    <property type="molecule type" value="Genomic_DNA"/>
</dbReference>
<evidence type="ECO:0000313" key="2">
    <source>
        <dbReference type="EMBL" id="GMM62037.1"/>
    </source>
</evidence>
<dbReference type="Proteomes" id="UP001187221">
    <property type="component" value="Unassembled WGS sequence"/>
</dbReference>
<sequence>MTIAVRPLVGAEIAAALDDLAALRIAVFAAWPYLYDGDRAYEADYLRDYAAAPGAVLVAAFDGEGSGGRLVGAATAAPMMHQKAAFREPFAARGIDVTRLFYFGESVLLPEYRGHGIGHAFFDAREAAARSAGASAACFAAVVRAPDHPARPAGYRPLDDFWHKRGYALVPGLTTQLSWKEHGEVQESPKTMQYWIRHFE</sequence>
<protein>
    <submittedName>
        <fullName evidence="2">GNAT family acetyltransferase</fullName>
    </submittedName>
</protein>
<dbReference type="SUPFAM" id="SSF55729">
    <property type="entry name" value="Acyl-CoA N-acyltransferases (Nat)"/>
    <property type="match status" value="1"/>
</dbReference>
<dbReference type="InterPro" id="IPR016181">
    <property type="entry name" value="Acyl_CoA_acyltransferase"/>
</dbReference>
<accession>A0ABQ6PC73</accession>
<evidence type="ECO:0000259" key="1">
    <source>
        <dbReference type="PROSITE" id="PS51186"/>
    </source>
</evidence>
<reference evidence="2 3" key="1">
    <citation type="submission" date="2023-06" db="EMBL/GenBank/DDBJ databases">
        <title>Draft genome sequence of Novosphingobium sp. strain IK01.</title>
        <authorList>
            <person name="Hatamoto M."/>
            <person name="Ikarashi T."/>
            <person name="Yamaguchi T."/>
        </authorList>
    </citation>
    <scope>NUCLEOTIDE SEQUENCE [LARGE SCALE GENOMIC DNA]</scope>
    <source>
        <strain evidence="2 3">IK01</strain>
    </source>
</reference>
<dbReference type="RefSeq" id="WP_317975658.1">
    <property type="nucleotide sequence ID" value="NZ_BTFW01000001.1"/>
</dbReference>
<dbReference type="PROSITE" id="PS51186">
    <property type="entry name" value="GNAT"/>
    <property type="match status" value="1"/>
</dbReference>
<comment type="caution">
    <text evidence="2">The sequence shown here is derived from an EMBL/GenBank/DDBJ whole genome shotgun (WGS) entry which is preliminary data.</text>
</comment>
<dbReference type="Pfam" id="PF00583">
    <property type="entry name" value="Acetyltransf_1"/>
    <property type="match status" value="1"/>
</dbReference>
<gene>
    <name evidence="2" type="ORF">NUTIK01_28140</name>
</gene>
<name>A0ABQ6PC73_9SPHN</name>
<evidence type="ECO:0000313" key="3">
    <source>
        <dbReference type="Proteomes" id="UP001187221"/>
    </source>
</evidence>
<organism evidence="2 3">
    <name type="scientific">Novosphingobium pituita</name>
    <dbReference type="NCBI Taxonomy" id="3056842"/>
    <lineage>
        <taxon>Bacteria</taxon>
        <taxon>Pseudomonadati</taxon>
        <taxon>Pseudomonadota</taxon>
        <taxon>Alphaproteobacteria</taxon>
        <taxon>Sphingomonadales</taxon>
        <taxon>Sphingomonadaceae</taxon>
        <taxon>Novosphingobium</taxon>
    </lineage>
</organism>
<dbReference type="InterPro" id="IPR000182">
    <property type="entry name" value="GNAT_dom"/>
</dbReference>